<dbReference type="InterPro" id="IPR029065">
    <property type="entry name" value="Enolase_C-like"/>
</dbReference>
<dbReference type="Pfam" id="PF13378">
    <property type="entry name" value="MR_MLE_C"/>
    <property type="match status" value="1"/>
</dbReference>
<dbReference type="InterPro" id="IPR013341">
    <property type="entry name" value="Mandelate_racemase_N_dom"/>
</dbReference>
<dbReference type="AlphaFoldDB" id="A0A433X477"/>
<dbReference type="Gene3D" id="3.30.390.10">
    <property type="entry name" value="Enolase-like, N-terminal domain"/>
    <property type="match status" value="1"/>
</dbReference>
<dbReference type="Gene3D" id="3.20.20.120">
    <property type="entry name" value="Enolase-like C-terminal domain"/>
    <property type="match status" value="1"/>
</dbReference>
<dbReference type="OrthoDB" id="9802699at2"/>
<dbReference type="SUPFAM" id="SSF51604">
    <property type="entry name" value="Enolase C-terminal domain-like"/>
    <property type="match status" value="1"/>
</dbReference>
<dbReference type="Pfam" id="PF02746">
    <property type="entry name" value="MR_MLE_N"/>
    <property type="match status" value="1"/>
</dbReference>
<name>A0A433X477_9HYPH</name>
<dbReference type="RefSeq" id="WP_127189593.1">
    <property type="nucleotide sequence ID" value="NZ_RZNJ01000006.1"/>
</dbReference>
<accession>A0A433X477</accession>
<dbReference type="InterPro" id="IPR018110">
    <property type="entry name" value="Mandel_Rmase/mucon_lact_enz_CS"/>
</dbReference>
<evidence type="ECO:0000256" key="1">
    <source>
        <dbReference type="ARBA" id="ARBA00023239"/>
    </source>
</evidence>
<evidence type="ECO:0000259" key="2">
    <source>
        <dbReference type="SMART" id="SM00922"/>
    </source>
</evidence>
<proteinExistence type="predicted"/>
<dbReference type="InterPro" id="IPR036849">
    <property type="entry name" value="Enolase-like_C_sf"/>
</dbReference>
<keyword evidence="1" id="KW-0456">Lyase</keyword>
<dbReference type="SUPFAM" id="SSF54826">
    <property type="entry name" value="Enolase N-terminal domain-like"/>
    <property type="match status" value="1"/>
</dbReference>
<dbReference type="Proteomes" id="UP000281547">
    <property type="component" value="Unassembled WGS sequence"/>
</dbReference>
<protein>
    <submittedName>
        <fullName evidence="3">Mandelate racemase/muconate lactonizing enzyme family protein</fullName>
    </submittedName>
</protein>
<feature type="domain" description="Mandelate racemase/muconate lactonizing enzyme C-terminal" evidence="2">
    <location>
        <begin position="132"/>
        <end position="237"/>
    </location>
</feature>
<dbReference type="InterPro" id="IPR029017">
    <property type="entry name" value="Enolase-like_N"/>
</dbReference>
<dbReference type="PANTHER" id="PTHR48080:SF2">
    <property type="entry name" value="D-GALACTONATE DEHYDRATASE"/>
    <property type="match status" value="1"/>
</dbReference>
<dbReference type="GO" id="GO:0000287">
    <property type="term" value="F:magnesium ion binding"/>
    <property type="evidence" value="ECO:0007669"/>
    <property type="project" value="UniProtKB-ARBA"/>
</dbReference>
<reference evidence="3 4" key="1">
    <citation type="journal article" date="2016" name="Int. J. Syst. Evol. Microbiol.">
        <title>Arsenicitalea aurantiaca gen. nov., sp. nov., a new member of the family Hyphomicrobiaceae, isolated from high-arsenic sediment.</title>
        <authorList>
            <person name="Mu Y."/>
            <person name="Zhou L."/>
            <person name="Zeng X.C."/>
            <person name="Liu L."/>
            <person name="Pan Y."/>
            <person name="Chen X."/>
            <person name="Wang J."/>
            <person name="Li S."/>
            <person name="Li W.J."/>
            <person name="Wang Y."/>
        </authorList>
    </citation>
    <scope>NUCLEOTIDE SEQUENCE [LARGE SCALE GENOMIC DNA]</scope>
    <source>
        <strain evidence="3 4">42-50</strain>
    </source>
</reference>
<dbReference type="SMART" id="SM00922">
    <property type="entry name" value="MR_MLE"/>
    <property type="match status" value="1"/>
</dbReference>
<sequence length="384" mass="41916">MKLARLETFLIGRPWNNLLFVRLETDTGITGVGEGTMQWQAQTVAAVTELMFKRYVVGASPFDIERLVQAMYRNEYARGGPVLNSAIAAIEMALWDICAKHVGQPLYNLLGGRVHDTIPAYANGWYENGCTPEVAAAAARKVVAEGYSGMKFDPFWLAGADPQPEVLRLGFDTIAAVRDAVGPDARIMIDGHGRFSVGTANQIAHVLGELGVYWFEEPVAPENFAMLGEVDRPKGLRIAAGERCWSRHQVPQLIAQGRPHVLQPDIIQVGGILEAKKIAAIADAHGIPVSFHCPFGPVATAAALHLDMATTNIVSQESFSAFDVPWRSDLVTNCPMPRQGAYRVSDAPGLGIELNEDAIREHPFREEAVQDMWADNGSMSAWRG</sequence>
<dbReference type="PANTHER" id="PTHR48080">
    <property type="entry name" value="D-GALACTONATE DEHYDRATASE-RELATED"/>
    <property type="match status" value="1"/>
</dbReference>
<dbReference type="SFLD" id="SFLDS00001">
    <property type="entry name" value="Enolase"/>
    <property type="match status" value="1"/>
</dbReference>
<evidence type="ECO:0000313" key="4">
    <source>
        <dbReference type="Proteomes" id="UP000281547"/>
    </source>
</evidence>
<dbReference type="GO" id="GO:0016829">
    <property type="term" value="F:lyase activity"/>
    <property type="evidence" value="ECO:0007669"/>
    <property type="project" value="UniProtKB-KW"/>
</dbReference>
<organism evidence="3 4">
    <name type="scientific">Arsenicitalea aurantiaca</name>
    <dbReference type="NCBI Taxonomy" id="1783274"/>
    <lineage>
        <taxon>Bacteria</taxon>
        <taxon>Pseudomonadati</taxon>
        <taxon>Pseudomonadota</taxon>
        <taxon>Alphaproteobacteria</taxon>
        <taxon>Hyphomicrobiales</taxon>
        <taxon>Devosiaceae</taxon>
        <taxon>Arsenicitalea</taxon>
    </lineage>
</organism>
<evidence type="ECO:0000313" key="3">
    <source>
        <dbReference type="EMBL" id="RUT28869.1"/>
    </source>
</evidence>
<dbReference type="SFLD" id="SFLDG00179">
    <property type="entry name" value="mandelate_racemase"/>
    <property type="match status" value="1"/>
</dbReference>
<dbReference type="EMBL" id="RZNJ01000006">
    <property type="protein sequence ID" value="RUT28869.1"/>
    <property type="molecule type" value="Genomic_DNA"/>
</dbReference>
<dbReference type="PROSITE" id="PS00908">
    <property type="entry name" value="MR_MLE_1"/>
    <property type="match status" value="1"/>
</dbReference>
<dbReference type="CDD" id="cd03316">
    <property type="entry name" value="MR_like"/>
    <property type="match status" value="1"/>
</dbReference>
<keyword evidence="4" id="KW-1185">Reference proteome</keyword>
<comment type="caution">
    <text evidence="3">The sequence shown here is derived from an EMBL/GenBank/DDBJ whole genome shotgun (WGS) entry which is preliminary data.</text>
</comment>
<dbReference type="InterPro" id="IPR013342">
    <property type="entry name" value="Mandelate_racemase_C"/>
</dbReference>
<dbReference type="GO" id="GO:0009063">
    <property type="term" value="P:amino acid catabolic process"/>
    <property type="evidence" value="ECO:0007669"/>
    <property type="project" value="InterPro"/>
</dbReference>
<dbReference type="InterPro" id="IPR034593">
    <property type="entry name" value="DgoD-like"/>
</dbReference>
<gene>
    <name evidence="3" type="ORF">EMQ25_15900</name>
</gene>